<dbReference type="Proteomes" id="UP000008698">
    <property type="component" value="Unassembled WGS sequence"/>
</dbReference>
<dbReference type="eggNOG" id="ENOG502RM6H">
    <property type="taxonomic scope" value="Eukaryota"/>
</dbReference>
<accession>C9SRI0</accession>
<dbReference type="HOGENOM" id="CLU_029458_0_0_1"/>
<proteinExistence type="predicted"/>
<feature type="compositionally biased region" description="Acidic residues" evidence="1">
    <location>
        <begin position="76"/>
        <end position="85"/>
    </location>
</feature>
<protein>
    <submittedName>
        <fullName evidence="2">Predicted protein</fullName>
    </submittedName>
</protein>
<sequence>MRRRPGFWIERALCGQARCRCPCRRHASTSRRVFRAAQKSLVVRESASFRACCAQAAGPSHAFLGKTRYGRRPDDQSSDIDFTDEEMDGRGKLRAHIEQSHKGEYMDDGVLSRLWPLQEVILSDTVQFAKCEPVPGDDFKGHSPSRPAPSMDKALTLVGSLGILAQTWDTYALDDDTPMWHRLGTGKWSFFDAYFGLGEAARASSGKVSPAVPRARDLGLHLVSTRQTSKGRDFILAIMPQYQFYKVPTTARKMTFSELFLDCCRQLRSHDAGIAPFLMDSESPLDGDVGTLSCGVPEPVCLGDLAKLFNGPVQRAPERSVVELLTLQPQPAPTSVATGARASERAELMHEIARLQAQEDREDSDSEDGHDGGVSETLQRRLVLEALLRTLGWIDWNQGSRANAEAMTDRSAIIFRLKDAPWEMSAMLVAMVSCGMPLSAYEWAKEHLAVVHVNVFQRSFMALAPQKVMKPDTMFFMRQVDDYAMGRDGAMPRFTLMAMDTDSDIYMNQCMFPPDLAMSNG</sequence>
<evidence type="ECO:0000313" key="3">
    <source>
        <dbReference type="Proteomes" id="UP000008698"/>
    </source>
</evidence>
<dbReference type="EMBL" id="DS985223">
    <property type="protein sequence ID" value="EEY21395.1"/>
    <property type="molecule type" value="Genomic_DNA"/>
</dbReference>
<gene>
    <name evidence="2" type="ORF">VDBG_07505</name>
</gene>
<reference evidence="3" key="1">
    <citation type="journal article" date="2011" name="PLoS Pathog.">
        <title>Comparative genomics yields insights into niche adaptation of plant vascular wilt pathogens.</title>
        <authorList>
            <person name="Klosterman S.J."/>
            <person name="Subbarao K.V."/>
            <person name="Kang S."/>
            <person name="Veronese P."/>
            <person name="Gold S.E."/>
            <person name="Thomma B.P.H.J."/>
            <person name="Chen Z."/>
            <person name="Henrissat B."/>
            <person name="Lee Y.-H."/>
            <person name="Park J."/>
            <person name="Garcia-Pedrajas M.D."/>
            <person name="Barbara D.J."/>
            <person name="Anchieta A."/>
            <person name="de Jonge R."/>
            <person name="Santhanam P."/>
            <person name="Maruthachalam K."/>
            <person name="Atallah Z."/>
            <person name="Amyotte S.G."/>
            <person name="Paz Z."/>
            <person name="Inderbitzin P."/>
            <person name="Hayes R.J."/>
            <person name="Heiman D.I."/>
            <person name="Young S."/>
            <person name="Zeng Q."/>
            <person name="Engels R."/>
            <person name="Galagan J."/>
            <person name="Cuomo C.A."/>
            <person name="Dobinson K.F."/>
            <person name="Ma L.-J."/>
        </authorList>
    </citation>
    <scope>NUCLEOTIDE SEQUENCE [LARGE SCALE GENOMIC DNA]</scope>
    <source>
        <strain evidence="3">VaMs.102 / ATCC MYA-4576 / FGSC 10136</strain>
    </source>
</reference>
<dbReference type="AlphaFoldDB" id="C9SRI0"/>
<dbReference type="RefSeq" id="XP_003002046.1">
    <property type="nucleotide sequence ID" value="XM_003002000.1"/>
</dbReference>
<evidence type="ECO:0000256" key="1">
    <source>
        <dbReference type="SAM" id="MobiDB-lite"/>
    </source>
</evidence>
<keyword evidence="3" id="KW-1185">Reference proteome</keyword>
<dbReference type="OrthoDB" id="2788050at2759"/>
<dbReference type="KEGG" id="val:VDBG_07505"/>
<name>C9SRI0_VERA1</name>
<evidence type="ECO:0000313" key="2">
    <source>
        <dbReference type="EMBL" id="EEY21395.1"/>
    </source>
</evidence>
<dbReference type="OMA" id="ASFRACC"/>
<organism evidence="3">
    <name type="scientific">Verticillium alfalfae (strain VaMs.102 / ATCC MYA-4576 / FGSC 10136)</name>
    <name type="common">Verticillium wilt of alfalfa</name>
    <name type="synonym">Verticillium albo-atrum</name>
    <dbReference type="NCBI Taxonomy" id="526221"/>
    <lineage>
        <taxon>Eukaryota</taxon>
        <taxon>Fungi</taxon>
        <taxon>Dikarya</taxon>
        <taxon>Ascomycota</taxon>
        <taxon>Pezizomycotina</taxon>
        <taxon>Sordariomycetes</taxon>
        <taxon>Hypocreomycetidae</taxon>
        <taxon>Glomerellales</taxon>
        <taxon>Plectosphaerellaceae</taxon>
        <taxon>Verticillium</taxon>
    </lineage>
</organism>
<dbReference type="GeneID" id="9537276"/>
<feature type="region of interest" description="Disordered" evidence="1">
    <location>
        <begin position="64"/>
        <end position="85"/>
    </location>
</feature>